<dbReference type="GO" id="GO:0007623">
    <property type="term" value="P:circadian rhythm"/>
    <property type="evidence" value="ECO:0007669"/>
    <property type="project" value="InterPro"/>
</dbReference>
<keyword evidence="4" id="KW-0804">Transcription</keyword>
<protein>
    <submittedName>
        <fullName evidence="8">Nuclear factor interleukin-3-regulated protein</fullName>
    </submittedName>
</protein>
<gene>
    <name evidence="8" type="ORF">D4764_20G0008770</name>
</gene>
<evidence type="ECO:0000313" key="9">
    <source>
        <dbReference type="Proteomes" id="UP000324091"/>
    </source>
</evidence>
<keyword evidence="3" id="KW-0238">DNA-binding</keyword>
<dbReference type="InterPro" id="IPR047229">
    <property type="entry name" value="NFIL3-like"/>
</dbReference>
<dbReference type="GO" id="GO:0005634">
    <property type="term" value="C:nucleus"/>
    <property type="evidence" value="ECO:0007669"/>
    <property type="project" value="InterPro"/>
</dbReference>
<feature type="domain" description="BZIP" evidence="7">
    <location>
        <begin position="117"/>
        <end position="167"/>
    </location>
</feature>
<dbReference type="PROSITE" id="PS50217">
    <property type="entry name" value="BZIP"/>
    <property type="match status" value="1"/>
</dbReference>
<dbReference type="InterPro" id="IPR047106">
    <property type="entry name" value="NFIL3-like_bZIP"/>
</dbReference>
<keyword evidence="9" id="KW-1185">Reference proteome</keyword>
<feature type="region of interest" description="Disordered" evidence="6">
    <location>
        <begin position="285"/>
        <end position="318"/>
    </location>
</feature>
<comment type="similarity">
    <text evidence="1">Belongs to the bZIP family. NFIL3 subfamily.</text>
</comment>
<dbReference type="FunFam" id="1.20.5.170:FF:000025">
    <property type="entry name" value="nuclear factor interleukin-3-regulated protein-like"/>
    <property type="match status" value="1"/>
</dbReference>
<dbReference type="Proteomes" id="UP000324091">
    <property type="component" value="Chromosome 20"/>
</dbReference>
<organism evidence="8 9">
    <name type="scientific">Takifugu flavidus</name>
    <name type="common">sansaifugu</name>
    <dbReference type="NCBI Taxonomy" id="433684"/>
    <lineage>
        <taxon>Eukaryota</taxon>
        <taxon>Metazoa</taxon>
        <taxon>Chordata</taxon>
        <taxon>Craniata</taxon>
        <taxon>Vertebrata</taxon>
        <taxon>Euteleostomi</taxon>
        <taxon>Actinopterygii</taxon>
        <taxon>Neopterygii</taxon>
        <taxon>Teleostei</taxon>
        <taxon>Neoteleostei</taxon>
        <taxon>Acanthomorphata</taxon>
        <taxon>Eupercaria</taxon>
        <taxon>Tetraodontiformes</taxon>
        <taxon>Tetradontoidea</taxon>
        <taxon>Tetraodontidae</taxon>
        <taxon>Takifugu</taxon>
    </lineage>
</organism>
<feature type="compositionally biased region" description="Basic and acidic residues" evidence="6">
    <location>
        <begin position="235"/>
        <end position="253"/>
    </location>
</feature>
<dbReference type="GO" id="GO:0003677">
    <property type="term" value="F:DNA binding"/>
    <property type="evidence" value="ECO:0007669"/>
    <property type="project" value="UniProtKB-KW"/>
</dbReference>
<evidence type="ECO:0000259" key="7">
    <source>
        <dbReference type="PROSITE" id="PS50217"/>
    </source>
</evidence>
<accession>A0A5C6NIV5</accession>
<dbReference type="InterPro" id="IPR010533">
    <property type="entry name" value="Vert_IL3-reg_TF"/>
</dbReference>
<dbReference type="AlphaFoldDB" id="A0A5C6NIV5"/>
<evidence type="ECO:0000313" key="8">
    <source>
        <dbReference type="EMBL" id="TWW66845.1"/>
    </source>
</evidence>
<evidence type="ECO:0000256" key="1">
    <source>
        <dbReference type="ARBA" id="ARBA00006079"/>
    </source>
</evidence>
<evidence type="ECO:0000256" key="5">
    <source>
        <dbReference type="ARBA" id="ARBA00023242"/>
    </source>
</evidence>
<proteinExistence type="inferred from homology"/>
<evidence type="ECO:0000256" key="6">
    <source>
        <dbReference type="SAM" id="MobiDB-lite"/>
    </source>
</evidence>
<keyword evidence="5" id="KW-0539">Nucleus</keyword>
<dbReference type="GO" id="GO:0003700">
    <property type="term" value="F:DNA-binding transcription factor activity"/>
    <property type="evidence" value="ECO:0007669"/>
    <property type="project" value="InterPro"/>
</dbReference>
<dbReference type="InterPro" id="IPR046347">
    <property type="entry name" value="bZIP_sf"/>
</dbReference>
<dbReference type="SMART" id="SM00338">
    <property type="entry name" value="BRLZ"/>
    <property type="match status" value="1"/>
</dbReference>
<keyword evidence="2" id="KW-0805">Transcription regulation</keyword>
<dbReference type="Gene3D" id="1.20.5.170">
    <property type="match status" value="1"/>
</dbReference>
<comment type="caution">
    <text evidence="8">The sequence shown here is derived from an EMBL/GenBank/DDBJ whole genome shotgun (WGS) entry which is preliminary data.</text>
</comment>
<feature type="region of interest" description="Disordered" evidence="6">
    <location>
        <begin position="229"/>
        <end position="260"/>
    </location>
</feature>
<evidence type="ECO:0000256" key="3">
    <source>
        <dbReference type="ARBA" id="ARBA00023125"/>
    </source>
</evidence>
<reference evidence="8 9" key="1">
    <citation type="submission" date="2019-04" db="EMBL/GenBank/DDBJ databases">
        <title>Chromosome genome assembly for Takifugu flavidus.</title>
        <authorList>
            <person name="Xiao S."/>
        </authorList>
    </citation>
    <scope>NUCLEOTIDE SEQUENCE [LARGE SCALE GENOMIC DNA]</scope>
    <source>
        <strain evidence="8">HTHZ2018</strain>
        <tissue evidence="8">Muscle</tissue>
    </source>
</reference>
<name>A0A5C6NIV5_9TELE</name>
<dbReference type="PANTHER" id="PTHR15284">
    <property type="entry name" value="NUCLEAR FACTOR INTERLEUKIN-3-REGULATED PROTEIN"/>
    <property type="match status" value="1"/>
</dbReference>
<dbReference type="Pfam" id="PF07716">
    <property type="entry name" value="bZIP_2"/>
    <property type="match status" value="1"/>
</dbReference>
<dbReference type="CDD" id="cd14694">
    <property type="entry name" value="bZIP_NFIL3"/>
    <property type="match status" value="1"/>
</dbReference>
<dbReference type="SUPFAM" id="SSF57959">
    <property type="entry name" value="Leucine zipper domain"/>
    <property type="match status" value="1"/>
</dbReference>
<dbReference type="Pfam" id="PF06529">
    <property type="entry name" value="Vert_IL3-reg_TF"/>
    <property type="match status" value="1"/>
</dbReference>
<sequence>MWRIWFYSSLGSVTNAERSNRPLKMKSSSSVELPSVSHSPPCCSIKDLSAYCCDNMQSIKQEVDSSGSYNGEDALVLAVALQGPDSELRGHRVSAIPFKGKTRCRRKREFIPEEKKDTVYWERRRKNNEAAKRSREKRRINDLVLENKLMALGEENASLKAELLSLKLKFGLVSSATYAQEIQKFSSSNPIHMYQEFVPTDGQSSSRDAERPHLHSSNSFISVIKHSPHISNAGRKPEGDHSSRTAADIKQEPAEDGNSPYDLYTGYMVSPMSAVYSKHLPFAVSNNSPRSSDDGAVGKSSDGEDEQQVPKGLTPLIGDPTSVIVSTHKVPDVGSTALPHKLRIKARTFPIKTEAVDPEYECAGSQSSKNYSEFLQASQCTLSVQNTNIQEWTQRAESWLPPGLVFNKARVDVSKASCPQTDAELWRGHTPALKASQTTADVSVAQHSHGREERSLATMFHPK</sequence>
<dbReference type="InterPro" id="IPR004827">
    <property type="entry name" value="bZIP"/>
</dbReference>
<dbReference type="PROSITE" id="PS00036">
    <property type="entry name" value="BZIP_BASIC"/>
    <property type="match status" value="1"/>
</dbReference>
<evidence type="ECO:0000256" key="4">
    <source>
        <dbReference type="ARBA" id="ARBA00023163"/>
    </source>
</evidence>
<dbReference type="EMBL" id="RHFK02000013">
    <property type="protein sequence ID" value="TWW66845.1"/>
    <property type="molecule type" value="Genomic_DNA"/>
</dbReference>
<dbReference type="PANTHER" id="PTHR15284:SF1">
    <property type="entry name" value="NUCLEAR FACTOR INTERLEUKIN-3-REGULATED PROTEIN"/>
    <property type="match status" value="1"/>
</dbReference>
<evidence type="ECO:0000256" key="2">
    <source>
        <dbReference type="ARBA" id="ARBA00023015"/>
    </source>
</evidence>
<dbReference type="GO" id="GO:0006351">
    <property type="term" value="P:DNA-templated transcription"/>
    <property type="evidence" value="ECO:0007669"/>
    <property type="project" value="InterPro"/>
</dbReference>